<dbReference type="EMBL" id="JMFG01000004">
    <property type="protein sequence ID" value="KDA54815.1"/>
    <property type="molecule type" value="Genomic_DNA"/>
</dbReference>
<evidence type="ECO:0000313" key="1">
    <source>
        <dbReference type="EMBL" id="KDA54815.1"/>
    </source>
</evidence>
<dbReference type="OrthoDB" id="9766168at2"/>
<organism evidence="1 2">
    <name type="scientific">Thermoanaerobaculum aquaticum</name>
    <dbReference type="NCBI Taxonomy" id="1312852"/>
    <lineage>
        <taxon>Bacteria</taxon>
        <taxon>Pseudomonadati</taxon>
        <taxon>Acidobacteriota</taxon>
        <taxon>Thermoanaerobaculia</taxon>
        <taxon>Thermoanaerobaculales</taxon>
        <taxon>Thermoanaerobaculaceae</taxon>
        <taxon>Thermoanaerobaculum</taxon>
    </lineage>
</organism>
<reference evidence="1 2" key="1">
    <citation type="submission" date="2014-04" db="EMBL/GenBank/DDBJ databases">
        <title>The Genome Sequence of Thermoanaerobaculum aquaticum MP-01, The First Cultivated Group 23 Acidobacterium.</title>
        <authorList>
            <person name="Stamps B.W."/>
            <person name="Losey N.A."/>
            <person name="Lawson P.A."/>
            <person name="Stevenson B.S."/>
        </authorList>
    </citation>
    <scope>NUCLEOTIDE SEQUENCE [LARGE SCALE GENOMIC DNA]</scope>
    <source>
        <strain evidence="1 2">MP-01</strain>
    </source>
</reference>
<dbReference type="InterPro" id="IPR016024">
    <property type="entry name" value="ARM-type_fold"/>
</dbReference>
<comment type="caution">
    <text evidence="1">The sequence shown here is derived from an EMBL/GenBank/DDBJ whole genome shotgun (WGS) entry which is preliminary data.</text>
</comment>
<dbReference type="SUPFAM" id="SSF48371">
    <property type="entry name" value="ARM repeat"/>
    <property type="match status" value="1"/>
</dbReference>
<dbReference type="AlphaFoldDB" id="A0A062Y210"/>
<protein>
    <recommendedName>
        <fullName evidence="3">HEAT repeat domain-containing protein</fullName>
    </recommendedName>
</protein>
<evidence type="ECO:0000313" key="2">
    <source>
        <dbReference type="Proteomes" id="UP000027284"/>
    </source>
</evidence>
<gene>
    <name evidence="1" type="ORF">EG19_09200</name>
</gene>
<dbReference type="Gene3D" id="1.25.10.10">
    <property type="entry name" value="Leucine-rich Repeat Variant"/>
    <property type="match status" value="1"/>
</dbReference>
<dbReference type="STRING" id="1312852.EG19_09200"/>
<sequence length="676" mass="74596">ALRLYPPGHPGLEPLKGRLQRDIRALPDEPLVRLVLNPDRVFWGEHEVVPPAEAPGRRLVQLLFQLGLAVVQMSFPEAEQGLLALTQYLASLGDNPREADRQMLLAAAADFPGVQLFPLDLSGVQVVTEEEISSKDGSRLAWPQLAKVLARDWAFAWPGKLKEGLLDAGSVVELANSLPDPGPVFEYLFRSVAEALEGSPQAQRPLLVSELRLFLADLCRLLEPERRSMAVAAFLRQPKLADLVGTRDPILALEVLLDGVEFLLLHDEPVPPAIQRLLAQMASPESVTEMDVPVEIVKRARQLLPRLPVPGEEPPQVLPEVRGKIAVDWSGMPWVRELSASCAETEVEAHFVRVLGEMLTLWPGAPAGEAAAARLVEVFVGAVAMGDYPTAQRVAPLVGASRNPQLQEKAMQQAVEAVVAALGTSDRQHHPTLTAILAGLGERALPSILEALAAEERLAVRKRLLEVVLRYGNRAVPYLRPLLEDDRWYVVRNAVFCLRKLQDKAILPAIKRLLPQARPQVAAEILKTLVALEDPEWLPLLRRELESEDEERARAALGVASRIPHPAVVRALVERLRAQMGMKLREPLTFDLIRALGRLRDPRALPVLQEILELKQWRYPFALAPLRREAAMAIAQLEGAEAQRVAQALATGRDHELADAVRQGKSLATTREEEEG</sequence>
<dbReference type="RefSeq" id="WP_152543851.1">
    <property type="nucleotide sequence ID" value="NZ_JMFG01000004.1"/>
</dbReference>
<name>A0A062Y210_9BACT</name>
<dbReference type="InterPro" id="IPR011989">
    <property type="entry name" value="ARM-like"/>
</dbReference>
<dbReference type="InterPro" id="IPR004155">
    <property type="entry name" value="PBS_lyase_HEAT"/>
</dbReference>
<dbReference type="Proteomes" id="UP000027284">
    <property type="component" value="Unassembled WGS sequence"/>
</dbReference>
<accession>A0A062Y210</accession>
<evidence type="ECO:0008006" key="3">
    <source>
        <dbReference type="Google" id="ProtNLM"/>
    </source>
</evidence>
<dbReference type="SMART" id="SM00567">
    <property type="entry name" value="EZ_HEAT"/>
    <property type="match status" value="5"/>
</dbReference>
<dbReference type="Pfam" id="PF03130">
    <property type="entry name" value="HEAT_PBS"/>
    <property type="match status" value="1"/>
</dbReference>
<feature type="non-terminal residue" evidence="1">
    <location>
        <position position="1"/>
    </location>
</feature>
<proteinExistence type="predicted"/>
<keyword evidence="2" id="KW-1185">Reference proteome</keyword>